<dbReference type="GO" id="GO:0046872">
    <property type="term" value="F:metal ion binding"/>
    <property type="evidence" value="ECO:0007669"/>
    <property type="project" value="UniProtKB-KW"/>
</dbReference>
<proteinExistence type="inferred from homology"/>
<dbReference type="InterPro" id="IPR027806">
    <property type="entry name" value="HARBI1_dom"/>
</dbReference>
<protein>
    <submittedName>
        <fullName evidence="9">Retrotransposon protein</fullName>
    </submittedName>
</protein>
<keyword evidence="6" id="KW-0378">Hydrolase</keyword>
<evidence type="ECO:0000256" key="6">
    <source>
        <dbReference type="ARBA" id="ARBA00022801"/>
    </source>
</evidence>
<comment type="subcellular location">
    <subcellularLocation>
        <location evidence="2">Nucleus</location>
    </subcellularLocation>
</comment>
<evidence type="ECO:0000256" key="2">
    <source>
        <dbReference type="ARBA" id="ARBA00004123"/>
    </source>
</evidence>
<dbReference type="GO" id="GO:0004518">
    <property type="term" value="F:nuclease activity"/>
    <property type="evidence" value="ECO:0007669"/>
    <property type="project" value="UniProtKB-KW"/>
</dbReference>
<dbReference type="Pfam" id="PF13359">
    <property type="entry name" value="DDE_Tnp_4"/>
    <property type="match status" value="1"/>
</dbReference>
<evidence type="ECO:0000259" key="8">
    <source>
        <dbReference type="Pfam" id="PF13359"/>
    </source>
</evidence>
<sequence length="124" mass="14165">MYIKVNVPAAYQPTFRTRKGEMATNVLGVCDMKGDFIYVLAGWEGSMTDSQILQDALVRENELQMSNGYPNAEGFVAPYRSQRYHLQEWHGVGNVPLNTKEYLYMKYSLARNVIECAFGILKSR</sequence>
<dbReference type="Proteomes" id="UP000321393">
    <property type="component" value="Unassembled WGS sequence"/>
</dbReference>
<organism evidence="9 10">
    <name type="scientific">Cucumis melo var. makuwa</name>
    <name type="common">Oriental melon</name>
    <dbReference type="NCBI Taxonomy" id="1194695"/>
    <lineage>
        <taxon>Eukaryota</taxon>
        <taxon>Viridiplantae</taxon>
        <taxon>Streptophyta</taxon>
        <taxon>Embryophyta</taxon>
        <taxon>Tracheophyta</taxon>
        <taxon>Spermatophyta</taxon>
        <taxon>Magnoliopsida</taxon>
        <taxon>eudicotyledons</taxon>
        <taxon>Gunneridae</taxon>
        <taxon>Pentapetalae</taxon>
        <taxon>rosids</taxon>
        <taxon>fabids</taxon>
        <taxon>Cucurbitales</taxon>
        <taxon>Cucurbitaceae</taxon>
        <taxon>Benincaseae</taxon>
        <taxon>Cucumis</taxon>
    </lineage>
</organism>
<accession>A0A5A7V8J5</accession>
<reference evidence="9 10" key="1">
    <citation type="submission" date="2019-08" db="EMBL/GenBank/DDBJ databases">
        <title>Draft genome sequences of two oriental melons (Cucumis melo L. var makuwa).</title>
        <authorList>
            <person name="Kwon S.-Y."/>
        </authorList>
    </citation>
    <scope>NUCLEOTIDE SEQUENCE [LARGE SCALE GENOMIC DNA]</scope>
    <source>
        <strain evidence="10">cv. SW 3</strain>
        <tissue evidence="9">Leaf</tissue>
    </source>
</reference>
<comment type="cofactor">
    <cofactor evidence="1">
        <name>a divalent metal cation</name>
        <dbReference type="ChEBI" id="CHEBI:60240"/>
    </cofactor>
</comment>
<dbReference type="AlphaFoldDB" id="A0A5A7V8J5"/>
<comment type="caution">
    <text evidence="9">The sequence shown here is derived from an EMBL/GenBank/DDBJ whole genome shotgun (WGS) entry which is preliminary data.</text>
</comment>
<dbReference type="InterPro" id="IPR045249">
    <property type="entry name" value="HARBI1-like"/>
</dbReference>
<evidence type="ECO:0000256" key="1">
    <source>
        <dbReference type="ARBA" id="ARBA00001968"/>
    </source>
</evidence>
<dbReference type="PANTHER" id="PTHR22930">
    <property type="match status" value="1"/>
</dbReference>
<dbReference type="PANTHER" id="PTHR22930:SF293">
    <property type="entry name" value="PROTEIN ALP1-LIKE"/>
    <property type="match status" value="1"/>
</dbReference>
<evidence type="ECO:0000313" key="9">
    <source>
        <dbReference type="EMBL" id="KAA0062009.1"/>
    </source>
</evidence>
<name>A0A5A7V8J5_CUCMM</name>
<feature type="domain" description="DDE Tnp4" evidence="8">
    <location>
        <begin position="4"/>
        <end position="124"/>
    </location>
</feature>
<evidence type="ECO:0000256" key="7">
    <source>
        <dbReference type="ARBA" id="ARBA00023242"/>
    </source>
</evidence>
<dbReference type="GO" id="GO:0005634">
    <property type="term" value="C:nucleus"/>
    <property type="evidence" value="ECO:0007669"/>
    <property type="project" value="UniProtKB-SubCell"/>
</dbReference>
<evidence type="ECO:0000256" key="4">
    <source>
        <dbReference type="ARBA" id="ARBA00022722"/>
    </source>
</evidence>
<keyword evidence="4" id="KW-0540">Nuclease</keyword>
<dbReference type="GO" id="GO:0016787">
    <property type="term" value="F:hydrolase activity"/>
    <property type="evidence" value="ECO:0007669"/>
    <property type="project" value="UniProtKB-KW"/>
</dbReference>
<keyword evidence="7" id="KW-0539">Nucleus</keyword>
<comment type="similarity">
    <text evidence="3">Belongs to the HARBI1 family.</text>
</comment>
<dbReference type="EMBL" id="SSTE01004728">
    <property type="protein sequence ID" value="KAA0062009.1"/>
    <property type="molecule type" value="Genomic_DNA"/>
</dbReference>
<evidence type="ECO:0000313" key="10">
    <source>
        <dbReference type="Proteomes" id="UP000321393"/>
    </source>
</evidence>
<keyword evidence="5" id="KW-0479">Metal-binding</keyword>
<evidence type="ECO:0000256" key="3">
    <source>
        <dbReference type="ARBA" id="ARBA00006958"/>
    </source>
</evidence>
<gene>
    <name evidence="9" type="ORF">E6C27_scaffold89G003160</name>
</gene>
<evidence type="ECO:0000256" key="5">
    <source>
        <dbReference type="ARBA" id="ARBA00022723"/>
    </source>
</evidence>
<dbReference type="OrthoDB" id="1699974at2759"/>